<accession>A0A8T0CU88</accession>
<protein>
    <submittedName>
        <fullName evidence="2">Uncharacterized protein</fullName>
    </submittedName>
</protein>
<keyword evidence="1" id="KW-1133">Transmembrane helix</keyword>
<dbReference type="Proteomes" id="UP000806378">
    <property type="component" value="Unassembled WGS sequence"/>
</dbReference>
<proteinExistence type="predicted"/>
<keyword evidence="1" id="KW-0472">Membrane</keyword>
<feature type="transmembrane region" description="Helical" evidence="1">
    <location>
        <begin position="87"/>
        <end position="109"/>
    </location>
</feature>
<dbReference type="EMBL" id="MU089681">
    <property type="protein sequence ID" value="KAF7849886.1"/>
    <property type="molecule type" value="Genomic_DNA"/>
</dbReference>
<evidence type="ECO:0000313" key="2">
    <source>
        <dbReference type="EMBL" id="KAF7849886.1"/>
    </source>
</evidence>
<evidence type="ECO:0000256" key="1">
    <source>
        <dbReference type="SAM" id="Phobius"/>
    </source>
</evidence>
<dbReference type="Gramene" id="rna-gnl|WGS:JABURB|Cocit.L0172.1">
    <property type="protein sequence ID" value="cds-KAF7849886.1"/>
    <property type="gene ID" value="gene-BT93_L0172"/>
</dbReference>
<keyword evidence="1" id="KW-0812">Transmembrane</keyword>
<gene>
    <name evidence="2" type="ORF">BT93_L0172</name>
</gene>
<evidence type="ECO:0000313" key="3">
    <source>
        <dbReference type="Proteomes" id="UP000806378"/>
    </source>
</evidence>
<reference evidence="2" key="1">
    <citation type="submission" date="2020-05" db="EMBL/GenBank/DDBJ databases">
        <title>WGS assembly of Corymbia citriodora subspecies variegata.</title>
        <authorList>
            <person name="Barry K."/>
            <person name="Hundley H."/>
            <person name="Shu S."/>
            <person name="Jenkins J."/>
            <person name="Grimwood J."/>
            <person name="Baten A."/>
        </authorList>
    </citation>
    <scope>NUCLEOTIDE SEQUENCE</scope>
    <source>
        <strain evidence="2">CV2-018</strain>
    </source>
</reference>
<keyword evidence="3" id="KW-1185">Reference proteome</keyword>
<sequence>MVLTFPGRNGTGCFPGIGKCGNALPTLKLEHSLCRITRTQVFSSPLREKPLSLLYCLMSVFMDLAFCSGRCIPPIHVFSRFFKPFGNWLACFFFFIYVSFLSRQGIYIFKSRMVKHD</sequence>
<organism evidence="2 3">
    <name type="scientific">Corymbia citriodora subsp. variegata</name>
    <dbReference type="NCBI Taxonomy" id="360336"/>
    <lineage>
        <taxon>Eukaryota</taxon>
        <taxon>Viridiplantae</taxon>
        <taxon>Streptophyta</taxon>
        <taxon>Embryophyta</taxon>
        <taxon>Tracheophyta</taxon>
        <taxon>Spermatophyta</taxon>
        <taxon>Magnoliopsida</taxon>
        <taxon>eudicotyledons</taxon>
        <taxon>Gunneridae</taxon>
        <taxon>Pentapetalae</taxon>
        <taxon>rosids</taxon>
        <taxon>malvids</taxon>
        <taxon>Myrtales</taxon>
        <taxon>Myrtaceae</taxon>
        <taxon>Myrtoideae</taxon>
        <taxon>Eucalypteae</taxon>
        <taxon>Corymbia</taxon>
    </lineage>
</organism>
<dbReference type="AlphaFoldDB" id="A0A8T0CU88"/>
<comment type="caution">
    <text evidence="2">The sequence shown here is derived from an EMBL/GenBank/DDBJ whole genome shotgun (WGS) entry which is preliminary data.</text>
</comment>
<name>A0A8T0CU88_CORYI</name>